<reference evidence="5 6" key="1">
    <citation type="submission" date="2019-02" db="EMBL/GenBank/DDBJ databases">
        <title>Planctomycetal bacteria perform biofilm scaping via a novel small molecule.</title>
        <authorList>
            <person name="Jeske O."/>
            <person name="Boedeker C."/>
            <person name="Wiegand S."/>
            <person name="Breitling P."/>
            <person name="Kallscheuer N."/>
            <person name="Jogler M."/>
            <person name="Rohde M."/>
            <person name="Petersen J."/>
            <person name="Medema M.H."/>
            <person name="Surup F."/>
            <person name="Jogler C."/>
        </authorList>
    </citation>
    <scope>NUCLEOTIDE SEQUENCE [LARGE SCALE GENOMIC DNA]</scope>
    <source>
        <strain evidence="5 6">Mal15</strain>
    </source>
</reference>
<dbReference type="Gene3D" id="1.25.40.10">
    <property type="entry name" value="Tetratricopeptide repeat domain"/>
    <property type="match status" value="2"/>
</dbReference>
<dbReference type="Pfam" id="PF07593">
    <property type="entry name" value="UnbV_ASPIC"/>
    <property type="match status" value="1"/>
</dbReference>
<feature type="region of interest" description="Disordered" evidence="3">
    <location>
        <begin position="14"/>
        <end position="59"/>
    </location>
</feature>
<dbReference type="Pfam" id="PF14559">
    <property type="entry name" value="TPR_19"/>
    <property type="match status" value="1"/>
</dbReference>
<dbReference type="PANTHER" id="PTHR16026">
    <property type="entry name" value="CARTILAGE ACIDIC PROTEIN 1"/>
    <property type="match status" value="1"/>
</dbReference>
<dbReference type="InterPro" id="IPR013517">
    <property type="entry name" value="FG-GAP"/>
</dbReference>
<dbReference type="PROSITE" id="PS50005">
    <property type="entry name" value="TPR"/>
    <property type="match status" value="1"/>
</dbReference>
<dbReference type="PANTHER" id="PTHR16026:SF0">
    <property type="entry name" value="CARTILAGE ACIDIC PROTEIN 1"/>
    <property type="match status" value="1"/>
</dbReference>
<sequence>MLVALTSLVVSGCDRAETPSQTRKTEPQAHPPNPADPSSTTSPSIAPAPTQSHSGVEPDRDAAIATAERLEQQGDIAGAESALRRLMLINPQDFEILFRMANLAARRGDLERAVDLLTAVPADDPEAGLPALGQSADWSFQLERYADAERRYLQILKLVPQAAQAHRKLAYLYNRQGRRHEASEHVRQLCQLGNVRQDELHSLIQPGDAMYDPPIETSDGSTPSESADAHAYYPIGVSGDARKLFMDEKFQQAVDVLHDSVDANQQPPSIVALYGRAAAEAQDDAKFHWWLGKVDSETQRYAEYWAAIGTFFWTQRQPQQAVRALLEALDRDPTDFRSIARLRAALTALGRDDEADKWSQRWKTLRDISQENNRIADAATPDVASMIKLASLLDSLDRKLESVLWKSLAAHYQRAPRNVVQVLQGELQRLVRSDQGFPNSTARLCAMRINEFPLPTIKIATDDGSPPSPKTLSSQTPSPESLSSIDDPSAHGSEPATLENVADQVGLTHTFHVASTRQDRGFSVYQSVGGAVAVIDYDLDGHADLYLTQGGADPPDYQGVESNLLYRQVAGKLVDVTTPAGTEQNRYSTGVTVGDWNQDGFPDLVVANVGENWLYLNRGDGTFRPMAFDDRDDKTVLTTSLAMADLSGDAVPDVFELNYLHDPAFDKRPAVNARGEVVGYLKPAEFNAGVDRLIVNDGTGRASMRVISDAESAAASGLGVVVGDFDDSYPGNEVFVGNDTDPNQLWVRADKTNPLSRTDVAMSHGCAFGFDGVPTASMGVAAGDFDGNGALDFHVTNFQDENSSLFLNHDGMFQDRNVGFGLARASKSVLGFGTQAIDYNNDGSLDLVVTNGHIEQSAVIAAPFEQPPQLFRNQGSGFEIQDVVDPSGYWHARHVGRGLARLDFNRDGKMDIAISHLGETSALLINRTPTPNHWIQIQLVGRESERDAIGARVVIESGGRQWTQWVVGGDGFFCRNEAVVAFGLGNQRQIDRLSIRWPSGKRSQITALPADHRWLIVEGDADAFTLW</sequence>
<dbReference type="InterPro" id="IPR011519">
    <property type="entry name" value="UnbV_ASPIC"/>
</dbReference>
<keyword evidence="1" id="KW-0732">Signal</keyword>
<dbReference type="SUPFAM" id="SSF48452">
    <property type="entry name" value="TPR-like"/>
    <property type="match status" value="2"/>
</dbReference>
<feature type="domain" description="ASPIC/UnbV" evidence="4">
    <location>
        <begin position="948"/>
        <end position="1014"/>
    </location>
</feature>
<feature type="repeat" description="TPR" evidence="2">
    <location>
        <begin position="302"/>
        <end position="335"/>
    </location>
</feature>
<feature type="compositionally biased region" description="Low complexity" evidence="3">
    <location>
        <begin position="471"/>
        <end position="484"/>
    </location>
</feature>
<evidence type="ECO:0000259" key="4">
    <source>
        <dbReference type="Pfam" id="PF07593"/>
    </source>
</evidence>
<evidence type="ECO:0000256" key="1">
    <source>
        <dbReference type="ARBA" id="ARBA00022729"/>
    </source>
</evidence>
<accession>A0A5B9MI16</accession>
<evidence type="ECO:0000313" key="5">
    <source>
        <dbReference type="EMBL" id="QEG00953.1"/>
    </source>
</evidence>
<dbReference type="Gene3D" id="2.130.10.130">
    <property type="entry name" value="Integrin alpha, N-terminal"/>
    <property type="match status" value="2"/>
</dbReference>
<evidence type="ECO:0000256" key="2">
    <source>
        <dbReference type="PROSITE-ProRule" id="PRU00339"/>
    </source>
</evidence>
<dbReference type="AlphaFoldDB" id="A0A5B9MI16"/>
<keyword evidence="2" id="KW-0802">TPR repeat</keyword>
<evidence type="ECO:0000256" key="3">
    <source>
        <dbReference type="SAM" id="MobiDB-lite"/>
    </source>
</evidence>
<dbReference type="InterPro" id="IPR027039">
    <property type="entry name" value="Crtac1"/>
</dbReference>
<dbReference type="Pfam" id="PF13432">
    <property type="entry name" value="TPR_16"/>
    <property type="match status" value="1"/>
</dbReference>
<dbReference type="Pfam" id="PF13517">
    <property type="entry name" value="FG-GAP_3"/>
    <property type="match status" value="2"/>
</dbReference>
<dbReference type="InterPro" id="IPR028994">
    <property type="entry name" value="Integrin_alpha_N"/>
</dbReference>
<feature type="compositionally biased region" description="Low complexity" evidence="3">
    <location>
        <begin position="36"/>
        <end position="52"/>
    </location>
</feature>
<dbReference type="SUPFAM" id="SSF69318">
    <property type="entry name" value="Integrin alpha N-terminal domain"/>
    <property type="match status" value="1"/>
</dbReference>
<feature type="region of interest" description="Disordered" evidence="3">
    <location>
        <begin position="457"/>
        <end position="495"/>
    </location>
</feature>
<dbReference type="KEGG" id="smam:Mal15_50290"/>
<dbReference type="EMBL" id="CP036264">
    <property type="protein sequence ID" value="QEG00953.1"/>
    <property type="molecule type" value="Genomic_DNA"/>
</dbReference>
<organism evidence="5 6">
    <name type="scientific">Stieleria maiorica</name>
    <dbReference type="NCBI Taxonomy" id="2795974"/>
    <lineage>
        <taxon>Bacteria</taxon>
        <taxon>Pseudomonadati</taxon>
        <taxon>Planctomycetota</taxon>
        <taxon>Planctomycetia</taxon>
        <taxon>Pirellulales</taxon>
        <taxon>Pirellulaceae</taxon>
        <taxon>Stieleria</taxon>
    </lineage>
</organism>
<gene>
    <name evidence="5" type="ORF">Mal15_50290</name>
</gene>
<dbReference type="InterPro" id="IPR019734">
    <property type="entry name" value="TPR_rpt"/>
</dbReference>
<name>A0A5B9MI16_9BACT</name>
<keyword evidence="6" id="KW-1185">Reference proteome</keyword>
<protein>
    <submittedName>
        <fullName evidence="5">ASPIC and UnbV</fullName>
    </submittedName>
</protein>
<dbReference type="SMART" id="SM00028">
    <property type="entry name" value="TPR"/>
    <property type="match status" value="3"/>
</dbReference>
<dbReference type="Proteomes" id="UP000321353">
    <property type="component" value="Chromosome"/>
</dbReference>
<evidence type="ECO:0000313" key="6">
    <source>
        <dbReference type="Proteomes" id="UP000321353"/>
    </source>
</evidence>
<dbReference type="InterPro" id="IPR011990">
    <property type="entry name" value="TPR-like_helical_dom_sf"/>
</dbReference>
<proteinExistence type="predicted"/>